<dbReference type="PANTHER" id="PTHR33052">
    <property type="entry name" value="DUF4228 DOMAIN PROTEIN-RELATED"/>
    <property type="match status" value="1"/>
</dbReference>
<reference evidence="1" key="1">
    <citation type="submission" date="2019-08" db="EMBL/GenBank/DDBJ databases">
        <title>Reference gene set and small RNA set construction with multiple tissues from Davidia involucrata Baill.</title>
        <authorList>
            <person name="Yang H."/>
            <person name="Zhou C."/>
            <person name="Li G."/>
            <person name="Wang J."/>
            <person name="Gao P."/>
            <person name="Wang M."/>
            <person name="Wang R."/>
            <person name="Zhao Y."/>
        </authorList>
    </citation>
    <scope>NUCLEOTIDE SEQUENCE</scope>
    <source>
        <tissue evidence="1">Mixed with DoveR01_LX</tissue>
    </source>
</reference>
<sequence>MNWPSMTSKVIHLDGRLQEFRQPIKASHVLSENPNCFLCSSETMFVDSLPPHLPGHEELQLGQIYFMIPISKSQTPLSLQDLCELAIKASTALGNSEMGYTAAKTPEFLHINGVRHGCMIPTNFDLVMINKVDQ</sequence>
<dbReference type="AlphaFoldDB" id="A0A5B7BM52"/>
<name>A0A5B7BM52_DAVIN</name>
<dbReference type="EMBL" id="GHES01039390">
    <property type="protein sequence ID" value="MPA69949.1"/>
    <property type="molecule type" value="Transcribed_RNA"/>
</dbReference>
<accession>A0A5B7BM52</accession>
<dbReference type="InterPro" id="IPR025322">
    <property type="entry name" value="PADRE_dom"/>
</dbReference>
<dbReference type="Pfam" id="PF14009">
    <property type="entry name" value="PADRE"/>
    <property type="match status" value="1"/>
</dbReference>
<organism evidence="1">
    <name type="scientific">Davidia involucrata</name>
    <name type="common">Dove tree</name>
    <dbReference type="NCBI Taxonomy" id="16924"/>
    <lineage>
        <taxon>Eukaryota</taxon>
        <taxon>Viridiplantae</taxon>
        <taxon>Streptophyta</taxon>
        <taxon>Embryophyta</taxon>
        <taxon>Tracheophyta</taxon>
        <taxon>Spermatophyta</taxon>
        <taxon>Magnoliopsida</taxon>
        <taxon>eudicotyledons</taxon>
        <taxon>Gunneridae</taxon>
        <taxon>Pentapetalae</taxon>
        <taxon>asterids</taxon>
        <taxon>Cornales</taxon>
        <taxon>Nyssaceae</taxon>
        <taxon>Davidia</taxon>
    </lineage>
</organism>
<gene>
    <name evidence="1" type="ORF">Din_039390</name>
</gene>
<protein>
    <submittedName>
        <fullName evidence="1">Uncharacterized protein</fullName>
    </submittedName>
</protein>
<evidence type="ECO:0000313" key="1">
    <source>
        <dbReference type="EMBL" id="MPA69949.1"/>
    </source>
</evidence>
<proteinExistence type="predicted"/>